<accession>A0A2X2W8G6</accession>
<dbReference type="GO" id="GO:0003677">
    <property type="term" value="F:DNA binding"/>
    <property type="evidence" value="ECO:0007669"/>
    <property type="project" value="InterPro"/>
</dbReference>
<feature type="domain" description="HTH cro/C1-type" evidence="1">
    <location>
        <begin position="23"/>
        <end position="78"/>
    </location>
</feature>
<dbReference type="Proteomes" id="UP000250223">
    <property type="component" value="Unassembled WGS sequence"/>
</dbReference>
<dbReference type="AlphaFoldDB" id="A0A2X2W8G6"/>
<dbReference type="CDD" id="cd00093">
    <property type="entry name" value="HTH_XRE"/>
    <property type="match status" value="1"/>
</dbReference>
<reference evidence="2 3" key="1">
    <citation type="submission" date="2018-06" db="EMBL/GenBank/DDBJ databases">
        <authorList>
            <consortium name="Pathogen Informatics"/>
            <person name="Doyle S."/>
        </authorList>
    </citation>
    <scope>NUCLEOTIDE SEQUENCE [LARGE SCALE GENOMIC DNA]</scope>
    <source>
        <strain evidence="2 3">NCTC13028</strain>
    </source>
</reference>
<evidence type="ECO:0000313" key="3">
    <source>
        <dbReference type="Proteomes" id="UP000250223"/>
    </source>
</evidence>
<organism evidence="2 3">
    <name type="scientific">Clostridium cochlearium</name>
    <dbReference type="NCBI Taxonomy" id="1494"/>
    <lineage>
        <taxon>Bacteria</taxon>
        <taxon>Bacillati</taxon>
        <taxon>Bacillota</taxon>
        <taxon>Clostridia</taxon>
        <taxon>Eubacteriales</taxon>
        <taxon>Clostridiaceae</taxon>
        <taxon>Clostridium</taxon>
    </lineage>
</organism>
<dbReference type="InterPro" id="IPR010982">
    <property type="entry name" value="Lambda_DNA-bd_dom_sf"/>
</dbReference>
<sequence>MILLTHGKHLLIKNEGGQAMNRIDILRKKKHLSYGAIAKEAGLTPAYIYMLAKGKRTNPSLDVMRKIAYALNEEVEKVFKLN</sequence>
<name>A0A2X2W8G6_CLOCO</name>
<dbReference type="InterPro" id="IPR001387">
    <property type="entry name" value="Cro/C1-type_HTH"/>
</dbReference>
<evidence type="ECO:0000259" key="1">
    <source>
        <dbReference type="PROSITE" id="PS50943"/>
    </source>
</evidence>
<dbReference type="Gene3D" id="1.10.260.40">
    <property type="entry name" value="lambda repressor-like DNA-binding domains"/>
    <property type="match status" value="1"/>
</dbReference>
<dbReference type="EMBL" id="UAWC01000003">
    <property type="protein sequence ID" value="SQB33963.1"/>
    <property type="molecule type" value="Genomic_DNA"/>
</dbReference>
<proteinExistence type="predicted"/>
<dbReference type="SMART" id="SM00530">
    <property type="entry name" value="HTH_XRE"/>
    <property type="match status" value="1"/>
</dbReference>
<protein>
    <submittedName>
        <fullName evidence="2">Helix-turn-helix</fullName>
    </submittedName>
</protein>
<dbReference type="Pfam" id="PF01381">
    <property type="entry name" value="HTH_3"/>
    <property type="match status" value="1"/>
</dbReference>
<gene>
    <name evidence="2" type="ORF">NCTC13028_00842</name>
</gene>
<dbReference type="SUPFAM" id="SSF47413">
    <property type="entry name" value="lambda repressor-like DNA-binding domains"/>
    <property type="match status" value="1"/>
</dbReference>
<dbReference type="PROSITE" id="PS50943">
    <property type="entry name" value="HTH_CROC1"/>
    <property type="match status" value="1"/>
</dbReference>
<evidence type="ECO:0000313" key="2">
    <source>
        <dbReference type="EMBL" id="SQB33963.1"/>
    </source>
</evidence>